<gene>
    <name evidence="2" type="ORF">TSOC_004220</name>
</gene>
<dbReference type="AlphaFoldDB" id="A0A2J8A9F1"/>
<dbReference type="EMBL" id="PGGS01000101">
    <property type="protein sequence ID" value="PNH09157.1"/>
    <property type="molecule type" value="Genomic_DNA"/>
</dbReference>
<protein>
    <submittedName>
        <fullName evidence="2">Uncharacterized protein</fullName>
    </submittedName>
</protein>
<evidence type="ECO:0000256" key="1">
    <source>
        <dbReference type="SAM" id="MobiDB-lite"/>
    </source>
</evidence>
<feature type="compositionally biased region" description="Low complexity" evidence="1">
    <location>
        <begin position="15"/>
        <end position="28"/>
    </location>
</feature>
<feature type="compositionally biased region" description="Acidic residues" evidence="1">
    <location>
        <begin position="143"/>
        <end position="164"/>
    </location>
</feature>
<proteinExistence type="predicted"/>
<name>A0A2J8A9F1_9CHLO</name>
<reference evidence="2 3" key="1">
    <citation type="journal article" date="2017" name="Mol. Biol. Evol.">
        <title>The 4-celled Tetrabaena socialis nuclear genome reveals the essential components for genetic control of cell number at the origin of multicellularity in the volvocine lineage.</title>
        <authorList>
            <person name="Featherston J."/>
            <person name="Arakaki Y."/>
            <person name="Hanschen E.R."/>
            <person name="Ferris P.J."/>
            <person name="Michod R.E."/>
            <person name="Olson B.J.S.C."/>
            <person name="Nozaki H."/>
            <person name="Durand P.M."/>
        </authorList>
    </citation>
    <scope>NUCLEOTIDE SEQUENCE [LARGE SCALE GENOMIC DNA]</scope>
    <source>
        <strain evidence="2 3">NIES-571</strain>
    </source>
</reference>
<evidence type="ECO:0000313" key="2">
    <source>
        <dbReference type="EMBL" id="PNH09157.1"/>
    </source>
</evidence>
<dbReference type="Proteomes" id="UP000236333">
    <property type="component" value="Unassembled WGS sequence"/>
</dbReference>
<sequence length="179" mass="19647">MPKQPKQPRYSVSRKGAGPKPKPKASVSPACCGLGCTKKVVASKSITCGADPCDAFVREGHVELYRILLKTRSKLLDNPEVLKCYEDQRKLFEESIVQQRQVEALKSAEEDTAKFALMVKTMSKEVKKGTKSYRVAMASDNDKEADDSESDDALDGDDDAELADAFDKHFGAPETPTES</sequence>
<feature type="region of interest" description="Disordered" evidence="1">
    <location>
        <begin position="1"/>
        <end position="28"/>
    </location>
</feature>
<evidence type="ECO:0000313" key="3">
    <source>
        <dbReference type="Proteomes" id="UP000236333"/>
    </source>
</evidence>
<keyword evidence="3" id="KW-1185">Reference proteome</keyword>
<feature type="region of interest" description="Disordered" evidence="1">
    <location>
        <begin position="137"/>
        <end position="179"/>
    </location>
</feature>
<comment type="caution">
    <text evidence="2">The sequence shown here is derived from an EMBL/GenBank/DDBJ whole genome shotgun (WGS) entry which is preliminary data.</text>
</comment>
<accession>A0A2J8A9F1</accession>
<organism evidence="2 3">
    <name type="scientific">Tetrabaena socialis</name>
    <dbReference type="NCBI Taxonomy" id="47790"/>
    <lineage>
        <taxon>Eukaryota</taxon>
        <taxon>Viridiplantae</taxon>
        <taxon>Chlorophyta</taxon>
        <taxon>core chlorophytes</taxon>
        <taxon>Chlorophyceae</taxon>
        <taxon>CS clade</taxon>
        <taxon>Chlamydomonadales</taxon>
        <taxon>Tetrabaenaceae</taxon>
        <taxon>Tetrabaena</taxon>
    </lineage>
</organism>